<dbReference type="InterPro" id="IPR001650">
    <property type="entry name" value="Helicase_C-like"/>
</dbReference>
<dbReference type="InterPro" id="IPR032284">
    <property type="entry name" value="RecQ_Zn-bd"/>
</dbReference>
<dbReference type="InterPro" id="IPR004589">
    <property type="entry name" value="DNA_helicase_ATP-dep_RecQ"/>
</dbReference>
<dbReference type="Pfam" id="PF00270">
    <property type="entry name" value="DEAD"/>
    <property type="match status" value="1"/>
</dbReference>
<evidence type="ECO:0000256" key="2">
    <source>
        <dbReference type="ARBA" id="ARBA00022723"/>
    </source>
</evidence>
<dbReference type="OMA" id="TVENFVY"/>
<evidence type="ECO:0000256" key="3">
    <source>
        <dbReference type="ARBA" id="ARBA00022741"/>
    </source>
</evidence>
<keyword evidence="2" id="KW-0479">Metal-binding</keyword>
<accession>R7Q265</accession>
<evidence type="ECO:0000259" key="11">
    <source>
        <dbReference type="PROSITE" id="PS51192"/>
    </source>
</evidence>
<reference evidence="14" key="1">
    <citation type="journal article" date="2013" name="Proc. Natl. Acad. Sci. U.S.A.">
        <title>Genome structure and metabolic features in the red seaweed Chondrus crispus shed light on evolution of the Archaeplastida.</title>
        <authorList>
            <person name="Collen J."/>
            <person name="Porcel B."/>
            <person name="Carre W."/>
            <person name="Ball S.G."/>
            <person name="Chaparro C."/>
            <person name="Tonon T."/>
            <person name="Barbeyron T."/>
            <person name="Michel G."/>
            <person name="Noel B."/>
            <person name="Valentin K."/>
            <person name="Elias M."/>
            <person name="Artiguenave F."/>
            <person name="Arun A."/>
            <person name="Aury J.M."/>
            <person name="Barbosa-Neto J.F."/>
            <person name="Bothwell J.H."/>
            <person name="Bouget F.Y."/>
            <person name="Brillet L."/>
            <person name="Cabello-Hurtado F."/>
            <person name="Capella-Gutierrez S."/>
            <person name="Charrier B."/>
            <person name="Cladiere L."/>
            <person name="Cock J.M."/>
            <person name="Coelho S.M."/>
            <person name="Colleoni C."/>
            <person name="Czjzek M."/>
            <person name="Da Silva C."/>
            <person name="Delage L."/>
            <person name="Denoeud F."/>
            <person name="Deschamps P."/>
            <person name="Dittami S.M."/>
            <person name="Gabaldon T."/>
            <person name="Gachon C.M."/>
            <person name="Groisillier A."/>
            <person name="Herve C."/>
            <person name="Jabbari K."/>
            <person name="Katinka M."/>
            <person name="Kloareg B."/>
            <person name="Kowalczyk N."/>
            <person name="Labadie K."/>
            <person name="Leblanc C."/>
            <person name="Lopez P.J."/>
            <person name="McLachlan D.H."/>
            <person name="Meslet-Cladiere L."/>
            <person name="Moustafa A."/>
            <person name="Nehr Z."/>
            <person name="Nyvall Collen P."/>
            <person name="Panaud O."/>
            <person name="Partensky F."/>
            <person name="Poulain J."/>
            <person name="Rensing S.A."/>
            <person name="Rousvoal S."/>
            <person name="Samson G."/>
            <person name="Symeonidi A."/>
            <person name="Weissenbach J."/>
            <person name="Zambounis A."/>
            <person name="Wincker P."/>
            <person name="Boyen C."/>
        </authorList>
    </citation>
    <scope>NUCLEOTIDE SEQUENCE [LARGE SCALE GENOMIC DNA]</scope>
    <source>
        <strain evidence="14">cv. Stackhouse</strain>
    </source>
</reference>
<organism evidence="13 14">
    <name type="scientific">Chondrus crispus</name>
    <name type="common">Carrageen Irish moss</name>
    <name type="synonym">Polymorpha crispa</name>
    <dbReference type="NCBI Taxonomy" id="2769"/>
    <lineage>
        <taxon>Eukaryota</taxon>
        <taxon>Rhodophyta</taxon>
        <taxon>Florideophyceae</taxon>
        <taxon>Rhodymeniophycidae</taxon>
        <taxon>Gigartinales</taxon>
        <taxon>Gigartinaceae</taxon>
        <taxon>Chondrus</taxon>
    </lineage>
</organism>
<dbReference type="Gene3D" id="3.40.50.300">
    <property type="entry name" value="P-loop containing nucleotide triphosphate hydrolases"/>
    <property type="match status" value="2"/>
</dbReference>
<dbReference type="SMART" id="SM00490">
    <property type="entry name" value="HELICc"/>
    <property type="match status" value="1"/>
</dbReference>
<dbReference type="PANTHER" id="PTHR13710:SF105">
    <property type="entry name" value="ATP-DEPENDENT DNA HELICASE Q1"/>
    <property type="match status" value="1"/>
</dbReference>
<dbReference type="GO" id="GO:0030894">
    <property type="term" value="C:replisome"/>
    <property type="evidence" value="ECO:0007669"/>
    <property type="project" value="TreeGrafter"/>
</dbReference>
<dbReference type="PROSITE" id="PS51194">
    <property type="entry name" value="HELICASE_CTER"/>
    <property type="match status" value="1"/>
</dbReference>
<dbReference type="GO" id="GO:0006310">
    <property type="term" value="P:DNA recombination"/>
    <property type="evidence" value="ECO:0007669"/>
    <property type="project" value="InterPro"/>
</dbReference>
<comment type="catalytic activity">
    <reaction evidence="10">
        <text>ATP + H2O = ADP + phosphate + H(+)</text>
        <dbReference type="Rhea" id="RHEA:13065"/>
        <dbReference type="ChEBI" id="CHEBI:15377"/>
        <dbReference type="ChEBI" id="CHEBI:15378"/>
        <dbReference type="ChEBI" id="CHEBI:30616"/>
        <dbReference type="ChEBI" id="CHEBI:43474"/>
        <dbReference type="ChEBI" id="CHEBI:456216"/>
    </reaction>
</comment>
<dbReference type="Gramene" id="CDF32687">
    <property type="protein sequence ID" value="CDF32687"/>
    <property type="gene ID" value="CHC_T00010224001"/>
</dbReference>
<dbReference type="RefSeq" id="XP_005712458.1">
    <property type="nucleotide sequence ID" value="XM_005712401.1"/>
</dbReference>
<keyword evidence="8" id="KW-0413">Isomerase</keyword>
<evidence type="ECO:0000256" key="5">
    <source>
        <dbReference type="ARBA" id="ARBA00022806"/>
    </source>
</evidence>
<dbReference type="SUPFAM" id="SSF52540">
    <property type="entry name" value="P-loop containing nucleoside triphosphate hydrolases"/>
    <property type="match status" value="1"/>
</dbReference>
<dbReference type="Pfam" id="PF16124">
    <property type="entry name" value="RecQ_Zn_bind"/>
    <property type="match status" value="1"/>
</dbReference>
<dbReference type="EMBL" id="HG001539">
    <property type="protein sequence ID" value="CDF32687.1"/>
    <property type="molecule type" value="Genomic_DNA"/>
</dbReference>
<dbReference type="GeneID" id="17320181"/>
<keyword evidence="7" id="KW-0238">DNA-binding</keyword>
<dbReference type="SMART" id="SM00487">
    <property type="entry name" value="DEXDc"/>
    <property type="match status" value="1"/>
</dbReference>
<dbReference type="EC" id="5.6.2.4" evidence="10"/>
<comment type="similarity">
    <text evidence="1 10">Belongs to the helicase family. RecQ subfamily.</text>
</comment>
<dbReference type="Proteomes" id="UP000012073">
    <property type="component" value="Unassembled WGS sequence"/>
</dbReference>
<dbReference type="PROSITE" id="PS51192">
    <property type="entry name" value="HELICASE_ATP_BIND_1"/>
    <property type="match status" value="1"/>
</dbReference>
<proteinExistence type="inferred from homology"/>
<feature type="domain" description="Helicase C-terminal" evidence="12">
    <location>
        <begin position="249"/>
        <end position="402"/>
    </location>
</feature>
<comment type="catalytic activity">
    <reaction evidence="9 10">
        <text>Couples ATP hydrolysis with the unwinding of duplex DNA by translocating in the 3'-5' direction.</text>
        <dbReference type="EC" id="5.6.2.4"/>
    </reaction>
</comment>
<dbReference type="GO" id="GO:0005634">
    <property type="term" value="C:nucleus"/>
    <property type="evidence" value="ECO:0007669"/>
    <property type="project" value="UniProtKB-SubCell"/>
</dbReference>
<evidence type="ECO:0000256" key="7">
    <source>
        <dbReference type="ARBA" id="ARBA00023125"/>
    </source>
</evidence>
<dbReference type="AlphaFoldDB" id="R7Q265"/>
<dbReference type="InterPro" id="IPR014001">
    <property type="entry name" value="Helicase_ATP-bd"/>
</dbReference>
<evidence type="ECO:0000256" key="4">
    <source>
        <dbReference type="ARBA" id="ARBA00022801"/>
    </source>
</evidence>
<dbReference type="GO" id="GO:0005737">
    <property type="term" value="C:cytoplasm"/>
    <property type="evidence" value="ECO:0007669"/>
    <property type="project" value="TreeGrafter"/>
</dbReference>
<protein>
    <recommendedName>
        <fullName evidence="10">ATP-dependent DNA helicase</fullName>
        <ecNumber evidence="10">5.6.2.4</ecNumber>
    </recommendedName>
</protein>
<keyword evidence="6 10" id="KW-0067">ATP-binding</keyword>
<dbReference type="NCBIfam" id="TIGR00614">
    <property type="entry name" value="recQ_fam"/>
    <property type="match status" value="1"/>
</dbReference>
<dbReference type="InterPro" id="IPR027417">
    <property type="entry name" value="P-loop_NTPase"/>
</dbReference>
<dbReference type="KEGG" id="ccp:CHC_T00010224001"/>
<keyword evidence="14" id="KW-1185">Reference proteome</keyword>
<dbReference type="Pfam" id="PF00271">
    <property type="entry name" value="Helicase_C"/>
    <property type="match status" value="1"/>
</dbReference>
<dbReference type="GO" id="GO:0003677">
    <property type="term" value="F:DNA binding"/>
    <property type="evidence" value="ECO:0007669"/>
    <property type="project" value="UniProtKB-KW"/>
</dbReference>
<evidence type="ECO:0000256" key="1">
    <source>
        <dbReference type="ARBA" id="ARBA00005446"/>
    </source>
</evidence>
<keyword evidence="5 10" id="KW-0347">Helicase</keyword>
<dbReference type="GO" id="GO:0006281">
    <property type="term" value="P:DNA repair"/>
    <property type="evidence" value="ECO:0007669"/>
    <property type="project" value="TreeGrafter"/>
</dbReference>
<dbReference type="GO" id="GO:0016887">
    <property type="term" value="F:ATP hydrolysis activity"/>
    <property type="evidence" value="ECO:0007669"/>
    <property type="project" value="RHEA"/>
</dbReference>
<dbReference type="GO" id="GO:0046872">
    <property type="term" value="F:metal ion binding"/>
    <property type="evidence" value="ECO:0007669"/>
    <property type="project" value="UniProtKB-KW"/>
</dbReference>
<feature type="domain" description="Helicase ATP-binding" evidence="11">
    <location>
        <begin position="47"/>
        <end position="216"/>
    </location>
</feature>
<evidence type="ECO:0000256" key="6">
    <source>
        <dbReference type="ARBA" id="ARBA00022840"/>
    </source>
</evidence>
<sequence length="683" mass="76414">MRDQSAPTITDADRLLKERFGHDEFRPGQRRVIEHILATAATPSSPDISHHRAGRALAIFPTGAGKSLCYQLPGLLFQDGLTLIVSPLMALMKDQTDSMVQKGLSAACLDSSLTASETRDLFQRVRDDDLRILFVSPERFKNSRFLRLIQNTRIALFAVDEAHCISEWGHSFRPDYLRLSRWADRLNCQRRLALTATATPRVAEDICAALNIPFPSAQVRLASVRRNLTLRVSSIPPAPHDGYQSLTDKLQTRMDVLVERLRSRDPGPTIIYVTLQATATFVASELRRHGFIQAASYHAGMRQDDRKQVQDDFMANKKDAIVAATIAFGMGMDHSGIRYVYHFNMPKSLEGYIQEIGRAGRDSQQSICETLACVDDLPALEGFAYAETPALSSVCDLMNHLLGDVKEGQYIEYSTYDLCYQFDIRETTLGQILAQLDLAENVLEESTPFFAELSCRLPPASARRIPPLGSEARKVWDFGKMGRLNLGIDVLKVAKELDIQYGRVSRLCDDMVNEGYLENINSRKLMHRALITSQPTDLGAVSRRLHAKLLCTQKQQLKRISQVVDYLSANECQSAYLQHHLGDEVESGRCGHCEFCLNDGNQPVKISEAVRERVGKTLDERRWALIQQAAIPKDNALLMARFAAGVSSPVISRKYRKMGNFGSMSDHAFTTLLTAAKKECGET</sequence>
<keyword evidence="4 10" id="KW-0378">Hydrolase</keyword>
<dbReference type="PANTHER" id="PTHR13710">
    <property type="entry name" value="DNA HELICASE RECQ FAMILY MEMBER"/>
    <property type="match status" value="1"/>
</dbReference>
<dbReference type="GO" id="GO:0009378">
    <property type="term" value="F:four-way junction helicase activity"/>
    <property type="evidence" value="ECO:0007669"/>
    <property type="project" value="TreeGrafter"/>
</dbReference>
<gene>
    <name evidence="13" type="ORF">CHC_T00010224001</name>
</gene>
<evidence type="ECO:0000313" key="14">
    <source>
        <dbReference type="Proteomes" id="UP000012073"/>
    </source>
</evidence>
<keyword evidence="10" id="KW-0539">Nucleus</keyword>
<dbReference type="GO" id="GO:0005524">
    <property type="term" value="F:ATP binding"/>
    <property type="evidence" value="ECO:0007669"/>
    <property type="project" value="UniProtKB-KW"/>
</dbReference>
<evidence type="ECO:0000313" key="13">
    <source>
        <dbReference type="EMBL" id="CDF32687.1"/>
    </source>
</evidence>
<name>R7Q265_CHOCR</name>
<keyword evidence="3 10" id="KW-0547">Nucleotide-binding</keyword>
<dbReference type="InterPro" id="IPR011545">
    <property type="entry name" value="DEAD/DEAH_box_helicase_dom"/>
</dbReference>
<evidence type="ECO:0000259" key="12">
    <source>
        <dbReference type="PROSITE" id="PS51194"/>
    </source>
</evidence>
<dbReference type="InterPro" id="IPR036388">
    <property type="entry name" value="WH-like_DNA-bd_sf"/>
</dbReference>
<evidence type="ECO:0000256" key="10">
    <source>
        <dbReference type="RuleBase" id="RU364117"/>
    </source>
</evidence>
<dbReference type="CDD" id="cd17920">
    <property type="entry name" value="DEXHc_RecQ"/>
    <property type="match status" value="1"/>
</dbReference>
<dbReference type="Gene3D" id="1.10.10.10">
    <property type="entry name" value="Winged helix-like DNA-binding domain superfamily/Winged helix DNA-binding domain"/>
    <property type="match status" value="1"/>
</dbReference>
<evidence type="ECO:0000256" key="8">
    <source>
        <dbReference type="ARBA" id="ARBA00023235"/>
    </source>
</evidence>
<comment type="subcellular location">
    <subcellularLocation>
        <location evidence="10">Nucleus</location>
    </subcellularLocation>
</comment>
<evidence type="ECO:0000256" key="9">
    <source>
        <dbReference type="ARBA" id="ARBA00034617"/>
    </source>
</evidence>
<dbReference type="GO" id="GO:0043138">
    <property type="term" value="F:3'-5' DNA helicase activity"/>
    <property type="evidence" value="ECO:0007669"/>
    <property type="project" value="UniProtKB-EC"/>
</dbReference>
<dbReference type="OrthoDB" id="10261556at2759"/>
<dbReference type="STRING" id="2769.R7Q265"/>